<sequence>MVREGVVWPRGGHLHVAHFGSLAKSQRLVGRMPDSPGSNNVGENIVERDRGLPDGLRCAKAGWTRQATLRRKESGEDSSASVVRISVHLMGGSWSTYTAPAEIETQWFHDFEKDLPSLEGKIVCVTGCTTGTGFIAARTAAKKGAHVVMLNRQSARAEAAEKSLLEVAPGSNVTTVACDLQSFDSVKEAASKLKSMFADKGIDVLCNNAGVMALPDEATKDGYDVQMQTNHLSHFLLTKELYPLLEKAAQQRGDARIVNHSSGARKFPSKELDADYLGKNGGSLGGNGNSMFFGGARWQRYHQTKLANAVFTLALDERQSSRVPKALCAAPGLAATNLQVTTNQADGFNDTWMMRFAQSGEDGTMPLLKCCVGEGVQSGEFYEPDGMAAMKGKPTKIDLEPICTKPESRNILWQESEKACGAFNIECAADSCFCSAALADFKYSGEDDFTRSLARSKRESPLFGSANRGLPGNDCHGSTDAGQTWLCEEAKAPLGPLPHLAEHFPFHLISDFWGAQGALVEAMASLAALGGACLAGIGCGAGVVKLKATAVASTATTQASGASPQPVASEAGDKKRIAQCNCGQLRVTVTGPDPERISLCHCNLCQKQSGNIFAVQARFPKEQVAIEGKSTSWKLPKDEADQIAYRNCVSLGGGAVFHFCPESGSLLVGCFTDPSFPPPKLSAMYTDEVGQYDWFLEQIGKPTALAFSGEHPDSIYAATESGVVASLMMQDGRIQWRRIASSDPIRLLRTAGRGLVSATEAGLVQAWKGTGDLSWQREYGEKVLDLIPAGGSVLVVSKQEVESRSLAGKQEWQVSSKDVDKQAEYVAAASVDGHVCVMAVSEGADTSTVQKLDSSGKVVDKAEYSFGPAVGSGSTMIVDAHLVVLQDDTVSSHTFCGSGSGASESVELPKGGSWRLQPWQHTKGVFAVTNGKSTTVFSIGSKGLKQLKTLDGETVVGPVFGVKDDETGQLVALAMTKPEATQIQLMDPASGNVQPAVNIAGFTATDHGNSLLLLVHELSSGEHLSVISTSDQSLAGIQSSKVNWVREEGLSSIRQADFYSRHTTGAKQSGDASLGAQLANLPLHLAELLKAPFEIISYLTRVIMARRQRTDSGLLQPGAKVPSSSEELRDFGADKLILALSNAPKIFAMQATTSEMVWTKYLGAEDDDCTSAPKNRSGLDPCAPWMQLLPSSASPHAELVVIAPRRGKSQQVLWLEPLTGEVLHQESMPDADITAVTPLPHKGKTLRLHPLMLIDSSGGLHTLPKNVQELQESAGSLYHYEVDTTNQVIQGFAVPNLGEKRPDKLVPIWNMELGSLGETILTAATPQHKQWDHVPVHIKGDASILYKYINPNMLSVASEDKLGLNLYILDAVTGHLIHQSQVAGGASPVHLIACDNWVAMHYRNPKKTRFEILVTELFQNKADDGPWDILFGKKGAAVRSAHHLERPVPLQQTYIMPAGISAMGVTATLKGITPRSILMALTTDHLTRVSKDMLNPRRPYPTNAPAAKAKVPSQFAPSKDEPLPPYNPMVPLRQTEMLNYYQGLSRVTGIASSPTALESTSLVFAHGLDLFFIPVQSAKGYDVLSRQPHEPRQPSSHIAFTMVPVGLVFVVWVVASFLAQRKALQDRWK</sequence>
<dbReference type="InterPro" id="IPR015943">
    <property type="entry name" value="WD40/YVTN_repeat-like_dom_sf"/>
</dbReference>
<reference evidence="17 18" key="1">
    <citation type="submission" date="2016-02" db="EMBL/GenBank/DDBJ databases">
        <title>Genome analysis of coral dinoflagellate symbionts highlights evolutionary adaptations to a symbiotic lifestyle.</title>
        <authorList>
            <person name="Aranda M."/>
            <person name="Li Y."/>
            <person name="Liew Y.J."/>
            <person name="Baumgarten S."/>
            <person name="Simakov O."/>
            <person name="Wilson M."/>
            <person name="Piel J."/>
            <person name="Ashoor H."/>
            <person name="Bougouffa S."/>
            <person name="Bajic V.B."/>
            <person name="Ryu T."/>
            <person name="Ravasi T."/>
            <person name="Bayer T."/>
            <person name="Micklem G."/>
            <person name="Kim H."/>
            <person name="Bhak J."/>
            <person name="Lajeunesse T.C."/>
            <person name="Voolstra C.R."/>
        </authorList>
    </citation>
    <scope>NUCLEOTIDE SEQUENCE [LARGE SCALE GENOMIC DNA]</scope>
    <source>
        <strain evidence="17 18">CCMP2467</strain>
    </source>
</reference>
<dbReference type="Gene3D" id="2.130.10.10">
    <property type="entry name" value="YVTN repeat-like/Quinoprotein amine dehydrogenase"/>
    <property type="match status" value="1"/>
</dbReference>
<evidence type="ECO:0000256" key="9">
    <source>
        <dbReference type="ARBA" id="ARBA00022824"/>
    </source>
</evidence>
<comment type="similarity">
    <text evidence="2">Belongs to the Gfa family.</text>
</comment>
<evidence type="ECO:0000256" key="6">
    <source>
        <dbReference type="ARBA" id="ARBA00022692"/>
    </source>
</evidence>
<dbReference type="InterPro" id="IPR011678">
    <property type="entry name" value="EMC1_C"/>
</dbReference>
<dbReference type="InterPro" id="IPR006913">
    <property type="entry name" value="CENP-V/GFA"/>
</dbReference>
<dbReference type="EMBL" id="LSRX01000334">
    <property type="protein sequence ID" value="OLQ00226.1"/>
    <property type="molecule type" value="Genomic_DNA"/>
</dbReference>
<protein>
    <recommendedName>
        <fullName evidence="5">ER membrane protein complex subunit 1</fullName>
    </recommendedName>
</protein>
<keyword evidence="10" id="KW-0862">Zinc</keyword>
<dbReference type="GO" id="GO:0016846">
    <property type="term" value="F:carbon-sulfur lyase activity"/>
    <property type="evidence" value="ECO:0007669"/>
    <property type="project" value="InterPro"/>
</dbReference>
<evidence type="ECO:0000256" key="3">
    <source>
        <dbReference type="ARBA" id="ARBA00007904"/>
    </source>
</evidence>
<dbReference type="Pfam" id="PF07774">
    <property type="entry name" value="EMC1_C"/>
    <property type="match status" value="1"/>
</dbReference>
<dbReference type="OrthoDB" id="28092at2759"/>
<dbReference type="PANTHER" id="PTHR21573">
    <property type="entry name" value="ER MEMBRANE PROTEIN COMPLEX SUBUNIT 1"/>
    <property type="match status" value="1"/>
</dbReference>
<evidence type="ECO:0000259" key="16">
    <source>
        <dbReference type="PROSITE" id="PS51891"/>
    </source>
</evidence>
<dbReference type="InterPro" id="IPR026895">
    <property type="entry name" value="EMC1"/>
</dbReference>
<evidence type="ECO:0000256" key="10">
    <source>
        <dbReference type="ARBA" id="ARBA00022833"/>
    </source>
</evidence>
<dbReference type="Pfam" id="PF00106">
    <property type="entry name" value="adh_short"/>
    <property type="match status" value="1"/>
</dbReference>
<evidence type="ECO:0000313" key="17">
    <source>
        <dbReference type="EMBL" id="OLQ00226.1"/>
    </source>
</evidence>
<evidence type="ECO:0000256" key="14">
    <source>
        <dbReference type="SAM" id="MobiDB-lite"/>
    </source>
</evidence>
<dbReference type="SUPFAM" id="SSF51735">
    <property type="entry name" value="NAD(P)-binding Rossmann-fold domains"/>
    <property type="match status" value="1"/>
</dbReference>
<keyword evidence="12 15" id="KW-0472">Membrane</keyword>
<keyword evidence="6 15" id="KW-0812">Transmembrane</keyword>
<dbReference type="InterPro" id="IPR011057">
    <property type="entry name" value="Mss4-like_sf"/>
</dbReference>
<feature type="domain" description="CENP-V/GFA" evidence="16">
    <location>
        <begin position="570"/>
        <end position="695"/>
    </location>
</feature>
<dbReference type="GO" id="GO:0034975">
    <property type="term" value="P:protein folding in endoplasmic reticulum"/>
    <property type="evidence" value="ECO:0007669"/>
    <property type="project" value="TreeGrafter"/>
</dbReference>
<dbReference type="SUPFAM" id="SSF51316">
    <property type="entry name" value="Mss4-like"/>
    <property type="match status" value="1"/>
</dbReference>
<evidence type="ECO:0000256" key="11">
    <source>
        <dbReference type="ARBA" id="ARBA00022989"/>
    </source>
</evidence>
<evidence type="ECO:0000256" key="15">
    <source>
        <dbReference type="SAM" id="Phobius"/>
    </source>
</evidence>
<evidence type="ECO:0000256" key="1">
    <source>
        <dbReference type="ARBA" id="ARBA00004115"/>
    </source>
</evidence>
<name>A0A1Q9DYH5_SYMMI</name>
<dbReference type="InterPro" id="IPR002347">
    <property type="entry name" value="SDR_fam"/>
</dbReference>
<evidence type="ECO:0000256" key="2">
    <source>
        <dbReference type="ARBA" id="ARBA00005495"/>
    </source>
</evidence>
<dbReference type="InterPro" id="IPR011047">
    <property type="entry name" value="Quinoprotein_ADH-like_sf"/>
</dbReference>
<evidence type="ECO:0000256" key="4">
    <source>
        <dbReference type="ARBA" id="ARBA00011276"/>
    </source>
</evidence>
<keyword evidence="13" id="KW-0325">Glycoprotein</keyword>
<evidence type="ECO:0000256" key="5">
    <source>
        <dbReference type="ARBA" id="ARBA00020824"/>
    </source>
</evidence>
<gene>
    <name evidence="17" type="primary">EMC1</name>
    <name evidence="17" type="ORF">AK812_SmicGene17117</name>
</gene>
<comment type="subcellular location">
    <subcellularLocation>
        <location evidence="1">Endoplasmic reticulum membrane</location>
        <topology evidence="1">Single-pass type I membrane protein</topology>
    </subcellularLocation>
</comment>
<keyword evidence="7" id="KW-0479">Metal-binding</keyword>
<comment type="similarity">
    <text evidence="3">Belongs to the EMC1 family.</text>
</comment>
<keyword evidence="8" id="KW-0732">Signal</keyword>
<dbReference type="Pfam" id="PF25293">
    <property type="entry name" value="Beta-prop_EMC1_N"/>
    <property type="match status" value="1"/>
</dbReference>
<dbReference type="GO" id="GO:0046872">
    <property type="term" value="F:metal ion binding"/>
    <property type="evidence" value="ECO:0007669"/>
    <property type="project" value="UniProtKB-KW"/>
</dbReference>
<dbReference type="Gene3D" id="3.40.50.720">
    <property type="entry name" value="NAD(P)-binding Rossmann-like Domain"/>
    <property type="match status" value="1"/>
</dbReference>
<evidence type="ECO:0000256" key="8">
    <source>
        <dbReference type="ARBA" id="ARBA00022729"/>
    </source>
</evidence>
<evidence type="ECO:0000313" key="18">
    <source>
        <dbReference type="Proteomes" id="UP000186817"/>
    </source>
</evidence>
<dbReference type="InterPro" id="IPR036291">
    <property type="entry name" value="NAD(P)-bd_dom_sf"/>
</dbReference>
<keyword evidence="9" id="KW-0256">Endoplasmic reticulum</keyword>
<dbReference type="GO" id="GO:0072546">
    <property type="term" value="C:EMC complex"/>
    <property type="evidence" value="ECO:0007669"/>
    <property type="project" value="InterPro"/>
</dbReference>
<evidence type="ECO:0000256" key="7">
    <source>
        <dbReference type="ARBA" id="ARBA00022723"/>
    </source>
</evidence>
<dbReference type="Pfam" id="PF04828">
    <property type="entry name" value="GFA"/>
    <property type="match status" value="1"/>
</dbReference>
<evidence type="ECO:0000256" key="13">
    <source>
        <dbReference type="ARBA" id="ARBA00023180"/>
    </source>
</evidence>
<dbReference type="PROSITE" id="PS51891">
    <property type="entry name" value="CENP_V_GFA"/>
    <property type="match status" value="1"/>
</dbReference>
<keyword evidence="11 15" id="KW-1133">Transmembrane helix</keyword>
<dbReference type="Gene3D" id="2.170.150.70">
    <property type="match status" value="1"/>
</dbReference>
<comment type="subunit">
    <text evidence="4">Component of the ER membrane protein complex (EMC).</text>
</comment>
<feature type="transmembrane region" description="Helical" evidence="15">
    <location>
        <begin position="1598"/>
        <end position="1619"/>
    </location>
</feature>
<proteinExistence type="inferred from homology"/>
<feature type="region of interest" description="Disordered" evidence="14">
    <location>
        <begin position="1502"/>
        <end position="1526"/>
    </location>
</feature>
<evidence type="ECO:0000256" key="12">
    <source>
        <dbReference type="ARBA" id="ARBA00023136"/>
    </source>
</evidence>
<dbReference type="PANTHER" id="PTHR21573:SF0">
    <property type="entry name" value="ER MEMBRANE PROTEIN COMPLEX SUBUNIT 1"/>
    <property type="match status" value="1"/>
</dbReference>
<keyword evidence="18" id="KW-1185">Reference proteome</keyword>
<dbReference type="Proteomes" id="UP000186817">
    <property type="component" value="Unassembled WGS sequence"/>
</dbReference>
<organism evidence="17 18">
    <name type="scientific">Symbiodinium microadriaticum</name>
    <name type="common">Dinoflagellate</name>
    <name type="synonym">Zooxanthella microadriatica</name>
    <dbReference type="NCBI Taxonomy" id="2951"/>
    <lineage>
        <taxon>Eukaryota</taxon>
        <taxon>Sar</taxon>
        <taxon>Alveolata</taxon>
        <taxon>Dinophyceae</taxon>
        <taxon>Suessiales</taxon>
        <taxon>Symbiodiniaceae</taxon>
        <taxon>Symbiodinium</taxon>
    </lineage>
</organism>
<dbReference type="InterPro" id="IPR058545">
    <property type="entry name" value="Beta-prop_EMC1_1st"/>
</dbReference>
<accession>A0A1Q9DYH5</accession>
<dbReference type="SUPFAM" id="SSF50998">
    <property type="entry name" value="Quinoprotein alcohol dehydrogenase-like"/>
    <property type="match status" value="1"/>
</dbReference>
<comment type="caution">
    <text evidence="17">The sequence shown here is derived from an EMBL/GenBank/DDBJ whole genome shotgun (WGS) entry which is preliminary data.</text>
</comment>